<dbReference type="EMBL" id="CP017248">
    <property type="protein sequence ID" value="AOR31563.1"/>
    <property type="molecule type" value="Genomic_DNA"/>
</dbReference>
<keyword evidence="3" id="KW-1185">Reference proteome</keyword>
<dbReference type="SUPFAM" id="SSF101898">
    <property type="entry name" value="NHL repeat"/>
    <property type="match status" value="1"/>
</dbReference>
<evidence type="ECO:0000256" key="1">
    <source>
        <dbReference type="SAM" id="MobiDB-lite"/>
    </source>
</evidence>
<dbReference type="RefSeq" id="WP_069778207.1">
    <property type="nucleotide sequence ID" value="NZ_CP017248.1"/>
</dbReference>
<organism evidence="2 3">
    <name type="scientific">Streptomyces fodineus</name>
    <dbReference type="NCBI Taxonomy" id="1904616"/>
    <lineage>
        <taxon>Bacteria</taxon>
        <taxon>Bacillati</taxon>
        <taxon>Actinomycetota</taxon>
        <taxon>Actinomycetes</taxon>
        <taxon>Kitasatosporales</taxon>
        <taxon>Streptomycetaceae</taxon>
        <taxon>Streptomyces</taxon>
    </lineage>
</organism>
<evidence type="ECO:0000313" key="2">
    <source>
        <dbReference type="EMBL" id="AOR31563.1"/>
    </source>
</evidence>
<dbReference type="PANTHER" id="PTHR47197:SF3">
    <property type="entry name" value="DIHYDRO-HEME D1 DEHYDROGENASE"/>
    <property type="match status" value="1"/>
</dbReference>
<protein>
    <recommendedName>
        <fullName evidence="4">SMP-30/Gluconolactonase/LRE-like region domain-containing protein</fullName>
    </recommendedName>
</protein>
<dbReference type="KEGG" id="spun:BFF78_11360"/>
<dbReference type="AlphaFoldDB" id="A0A1D7Y7H6"/>
<proteinExistence type="predicted"/>
<dbReference type="Proteomes" id="UP000094960">
    <property type="component" value="Chromosome"/>
</dbReference>
<dbReference type="PANTHER" id="PTHR47197">
    <property type="entry name" value="PROTEIN NIRF"/>
    <property type="match status" value="1"/>
</dbReference>
<dbReference type="Gene3D" id="2.120.10.30">
    <property type="entry name" value="TolB, C-terminal domain"/>
    <property type="match status" value="1"/>
</dbReference>
<reference evidence="3" key="1">
    <citation type="submission" date="2016-09" db="EMBL/GenBank/DDBJ databases">
        <title>Streptomyces puniciscabiei strain:TW1S1 Genome sequencing and assembly.</title>
        <authorList>
            <person name="Kim M.-K."/>
            <person name="Kim S.B."/>
        </authorList>
    </citation>
    <scope>NUCLEOTIDE SEQUENCE [LARGE SCALE GENOMIC DNA]</scope>
    <source>
        <strain evidence="3">TW1S1</strain>
    </source>
</reference>
<dbReference type="InterPro" id="IPR051200">
    <property type="entry name" value="Host-pathogen_enzymatic-act"/>
</dbReference>
<feature type="region of interest" description="Disordered" evidence="1">
    <location>
        <begin position="1"/>
        <end position="36"/>
    </location>
</feature>
<name>A0A1D7Y7H6_9ACTN</name>
<accession>A0A1D7Y7H6</accession>
<evidence type="ECO:0008006" key="4">
    <source>
        <dbReference type="Google" id="ProtNLM"/>
    </source>
</evidence>
<gene>
    <name evidence="2" type="ORF">BFF78_11360</name>
</gene>
<sequence>MSFKNVFDSGGDEAGSAKQSTEALNHGTPGAGDVSGAVRDLEAQRDPWLVRQTAHGVFDVMGFLGPLFQKFQDVSADQRQVSEDPGPVSTMASSAMNKASESLKVEIRDEDLPRIGDTRSFVLLTTGLGRSEGLAVDPSRKTAYVPDRGGQKLSAVDLATGAQHVVAGGLGDIGDVAVDGDGTAYTTDYAGSRLLAVDLSNGSSRLVAGVPAAYGVALDGTGKAYVANWNDGQLIAVDLRSGEKKTIASGLVHASGVALDRNGKAYVGQSDGTTLYEVTLADGTTRVVTGLPGANTARVALDGAGKAYVTDQSGGRLYEVCLVDGAQRVVASGLGHPFGVALDGGNAQIYVGNQQGQLWRLSQRAAQALGGIGKVVA</sequence>
<evidence type="ECO:0000313" key="3">
    <source>
        <dbReference type="Proteomes" id="UP000094960"/>
    </source>
</evidence>
<dbReference type="InterPro" id="IPR011042">
    <property type="entry name" value="6-blade_b-propeller_TolB-like"/>
</dbReference>